<evidence type="ECO:0000256" key="1">
    <source>
        <dbReference type="ARBA" id="ARBA00023015"/>
    </source>
</evidence>
<evidence type="ECO:0000256" key="2">
    <source>
        <dbReference type="ARBA" id="ARBA00023125"/>
    </source>
</evidence>
<reference evidence="5 6" key="1">
    <citation type="submission" date="2016-05" db="EMBL/GenBank/DDBJ databases">
        <title>Draft Genome Sequence of Algibacter sp. Strain SK-16 Isolated from the Surface Water of Aburatsubo Inlet.</title>
        <authorList>
            <person name="Wong S.-K."/>
            <person name="Yoshizawa S."/>
            <person name="Nakajima Y."/>
            <person name="Ogura Y."/>
            <person name="Tetsuya H."/>
            <person name="Hamasaki K."/>
        </authorList>
    </citation>
    <scope>NUCLEOTIDE SEQUENCE [LARGE SCALE GENOMIC DNA]</scope>
    <source>
        <strain evidence="5 6">SK-16</strain>
    </source>
</reference>
<dbReference type="STRING" id="1849968.A8C32_03030"/>
<dbReference type="GO" id="GO:0043565">
    <property type="term" value="F:sequence-specific DNA binding"/>
    <property type="evidence" value="ECO:0007669"/>
    <property type="project" value="InterPro"/>
</dbReference>
<dbReference type="InterPro" id="IPR037923">
    <property type="entry name" value="HTH-like"/>
</dbReference>
<evidence type="ECO:0000313" key="6">
    <source>
        <dbReference type="Proteomes" id="UP000095713"/>
    </source>
</evidence>
<dbReference type="SUPFAM" id="SSF51215">
    <property type="entry name" value="Regulatory protein AraC"/>
    <property type="match status" value="1"/>
</dbReference>
<dbReference type="Pfam" id="PF02311">
    <property type="entry name" value="AraC_binding"/>
    <property type="match status" value="1"/>
</dbReference>
<evidence type="ECO:0000259" key="4">
    <source>
        <dbReference type="PROSITE" id="PS01124"/>
    </source>
</evidence>
<keyword evidence="3" id="KW-0804">Transcription</keyword>
<dbReference type="PROSITE" id="PS01124">
    <property type="entry name" value="HTH_ARAC_FAMILY_2"/>
    <property type="match status" value="1"/>
</dbReference>
<dbReference type="PANTHER" id="PTHR43280">
    <property type="entry name" value="ARAC-FAMILY TRANSCRIPTIONAL REGULATOR"/>
    <property type="match status" value="1"/>
</dbReference>
<dbReference type="OrthoDB" id="1096411at2"/>
<dbReference type="SMART" id="SM00342">
    <property type="entry name" value="HTH_ARAC"/>
    <property type="match status" value="1"/>
</dbReference>
<dbReference type="Proteomes" id="UP000095713">
    <property type="component" value="Unassembled WGS sequence"/>
</dbReference>
<keyword evidence="6" id="KW-1185">Reference proteome</keyword>
<name>A0A1E5TAT6_9FLAO</name>
<protein>
    <recommendedName>
        <fullName evidence="4">HTH araC/xylS-type domain-containing protein</fullName>
    </recommendedName>
</protein>
<keyword evidence="1" id="KW-0805">Transcription regulation</keyword>
<accession>A0A1E5TAT6</accession>
<dbReference type="InterPro" id="IPR018060">
    <property type="entry name" value="HTH_AraC"/>
</dbReference>
<dbReference type="AlphaFoldDB" id="A0A1E5TAT6"/>
<dbReference type="InterPro" id="IPR003313">
    <property type="entry name" value="AraC-bd"/>
</dbReference>
<feature type="domain" description="HTH araC/xylS-type" evidence="4">
    <location>
        <begin position="188"/>
        <end position="286"/>
    </location>
</feature>
<dbReference type="PANTHER" id="PTHR43280:SF32">
    <property type="entry name" value="TRANSCRIPTIONAL REGULATORY PROTEIN"/>
    <property type="match status" value="1"/>
</dbReference>
<keyword evidence="2" id="KW-0238">DNA-binding</keyword>
<evidence type="ECO:0000256" key="3">
    <source>
        <dbReference type="ARBA" id="ARBA00023163"/>
    </source>
</evidence>
<dbReference type="InterPro" id="IPR009057">
    <property type="entry name" value="Homeodomain-like_sf"/>
</dbReference>
<dbReference type="Gene3D" id="1.10.10.60">
    <property type="entry name" value="Homeodomain-like"/>
    <property type="match status" value="1"/>
</dbReference>
<dbReference type="SUPFAM" id="SSF46689">
    <property type="entry name" value="Homeodomain-like"/>
    <property type="match status" value="1"/>
</dbReference>
<organism evidence="5 6">
    <name type="scientific">Flavivirga aquatica</name>
    <dbReference type="NCBI Taxonomy" id="1849968"/>
    <lineage>
        <taxon>Bacteria</taxon>
        <taxon>Pseudomonadati</taxon>
        <taxon>Bacteroidota</taxon>
        <taxon>Flavobacteriia</taxon>
        <taxon>Flavobacteriales</taxon>
        <taxon>Flavobacteriaceae</taxon>
        <taxon>Flavivirga</taxon>
    </lineage>
</organism>
<evidence type="ECO:0000313" key="5">
    <source>
        <dbReference type="EMBL" id="OEK08437.1"/>
    </source>
</evidence>
<proteinExistence type="predicted"/>
<comment type="caution">
    <text evidence="5">The sequence shown here is derived from an EMBL/GenBank/DDBJ whole genome shotgun (WGS) entry which is preliminary data.</text>
</comment>
<dbReference type="EMBL" id="MDJD01000034">
    <property type="protein sequence ID" value="OEK08437.1"/>
    <property type="molecule type" value="Genomic_DNA"/>
</dbReference>
<dbReference type="Pfam" id="PF12833">
    <property type="entry name" value="HTH_18"/>
    <property type="match status" value="1"/>
</dbReference>
<gene>
    <name evidence="5" type="ORF">A8C32_03030</name>
</gene>
<dbReference type="GO" id="GO:0003700">
    <property type="term" value="F:DNA-binding transcription factor activity"/>
    <property type="evidence" value="ECO:0007669"/>
    <property type="project" value="InterPro"/>
</dbReference>
<sequence>MSDSIENIIFSTVAKQPIPFEILSIEVLYKRFKNSTIDLFSSHRIQFNALIIITEGTSIHNVDFNEYILSPGTLIPLVKNQVHFFKKELLVKGYIISFNEAFITKNISNKNLFHFLHLYHTSNLLIGKENLRLLFPFIELLKQVQESSNNNLKSDFVKTIFLSLLIQIKRLTIYQHEVYESKRFKDFIEFKILVSQNYNKNHNAKYYSSLLGVSYKYLNDICKEMSQKTAKGFIDNWLLIEIKRNISEKKYTTQEIAYKMGFKEPSNFIRFFKKYTKTTPTKFQEK</sequence>
<dbReference type="RefSeq" id="WP_069829944.1">
    <property type="nucleotide sequence ID" value="NZ_MDJD01000034.1"/>
</dbReference>